<proteinExistence type="predicted"/>
<sequence>MRKFKSNLIKLRKLPYPERLTVAATIDSKWGPTSSELNEIATITHETQHQQETCLQIYQRLYKNLTKSSTHAIVILKTLSVFHYLLINGSTQFLKICQAQSVVYTFKSLLNYDKFKHDDSNQQIGINIRKKASDLIELLTDSQKLKLKRLEFQNLRLDMKLPTPRSSLDLPSPTSVGPNGSRLTRSLDINRSDFNNSFFGPSYDYSSSSSEESLSKVKERIKLSNIAEEECVDVATLNDISRTTTMNSNVENENPVDALLTPTSATFKKTTIVPGSGVGIGVGAGSSNVNSKHVLRHYASTNSAHHLHSGNGNYTPLSNNNTLNSNRNYDGAFEGLDNRYHVRELNRSSSVPLHRLNDNPNGINVGYANGISAAAIASADPFRNC</sequence>
<evidence type="ECO:0000313" key="1">
    <source>
        <dbReference type="EMBL" id="GME71354.1"/>
    </source>
</evidence>
<dbReference type="EMBL" id="BSXS01000196">
    <property type="protein sequence ID" value="GME71354.1"/>
    <property type="molecule type" value="Genomic_DNA"/>
</dbReference>
<reference evidence="1" key="1">
    <citation type="submission" date="2023-04" db="EMBL/GenBank/DDBJ databases">
        <title>Ambrosiozyma monospora NBRC 10751.</title>
        <authorList>
            <person name="Ichikawa N."/>
            <person name="Sato H."/>
            <person name="Tonouchi N."/>
        </authorList>
    </citation>
    <scope>NUCLEOTIDE SEQUENCE</scope>
    <source>
        <strain evidence="1">NBRC 10751</strain>
    </source>
</reference>
<accession>A0ACB5SS54</accession>
<protein>
    <submittedName>
        <fullName evidence="1">Unnamed protein product</fullName>
    </submittedName>
</protein>
<keyword evidence="2" id="KW-1185">Reference proteome</keyword>
<evidence type="ECO:0000313" key="2">
    <source>
        <dbReference type="Proteomes" id="UP001165064"/>
    </source>
</evidence>
<comment type="caution">
    <text evidence="1">The sequence shown here is derived from an EMBL/GenBank/DDBJ whole genome shotgun (WGS) entry which is preliminary data.</text>
</comment>
<dbReference type="Proteomes" id="UP001165064">
    <property type="component" value="Unassembled WGS sequence"/>
</dbReference>
<gene>
    <name evidence="1" type="ORF">Amon02_000055000</name>
</gene>
<name>A0ACB5SS54_AMBMO</name>
<organism evidence="1 2">
    <name type="scientific">Ambrosiozyma monospora</name>
    <name type="common">Yeast</name>
    <name type="synonym">Endomycopsis monosporus</name>
    <dbReference type="NCBI Taxonomy" id="43982"/>
    <lineage>
        <taxon>Eukaryota</taxon>
        <taxon>Fungi</taxon>
        <taxon>Dikarya</taxon>
        <taxon>Ascomycota</taxon>
        <taxon>Saccharomycotina</taxon>
        <taxon>Pichiomycetes</taxon>
        <taxon>Pichiales</taxon>
        <taxon>Pichiaceae</taxon>
        <taxon>Ambrosiozyma</taxon>
    </lineage>
</organism>